<dbReference type="InterPro" id="IPR000620">
    <property type="entry name" value="EamA_dom"/>
</dbReference>
<evidence type="ECO:0000256" key="3">
    <source>
        <dbReference type="ARBA" id="ARBA00022692"/>
    </source>
</evidence>
<dbReference type="InterPro" id="IPR037185">
    <property type="entry name" value="EmrE-like"/>
</dbReference>
<keyword evidence="5 6" id="KW-0472">Membrane</keyword>
<evidence type="ECO:0000313" key="8">
    <source>
        <dbReference type="EMBL" id="MCK1791068.1"/>
    </source>
</evidence>
<accession>A0ABT0EZ81</accession>
<dbReference type="PANTHER" id="PTHR32322:SF2">
    <property type="entry name" value="EAMA DOMAIN-CONTAINING PROTEIN"/>
    <property type="match status" value="1"/>
</dbReference>
<organism evidence="8 9">
    <name type="scientific">Pseudomonas violetae</name>
    <dbReference type="NCBI Taxonomy" id="2915813"/>
    <lineage>
        <taxon>Bacteria</taxon>
        <taxon>Pseudomonadati</taxon>
        <taxon>Pseudomonadota</taxon>
        <taxon>Gammaproteobacteria</taxon>
        <taxon>Pseudomonadales</taxon>
        <taxon>Pseudomonadaceae</taxon>
        <taxon>Pseudomonas</taxon>
    </lineage>
</organism>
<comment type="similarity">
    <text evidence="2">Belongs to the EamA transporter family.</text>
</comment>
<evidence type="ECO:0000259" key="7">
    <source>
        <dbReference type="Pfam" id="PF00892"/>
    </source>
</evidence>
<proteinExistence type="inferred from homology"/>
<dbReference type="PANTHER" id="PTHR32322">
    <property type="entry name" value="INNER MEMBRANE TRANSPORTER"/>
    <property type="match status" value="1"/>
</dbReference>
<feature type="transmembrane region" description="Helical" evidence="6">
    <location>
        <begin position="118"/>
        <end position="137"/>
    </location>
</feature>
<evidence type="ECO:0000256" key="4">
    <source>
        <dbReference type="ARBA" id="ARBA00022989"/>
    </source>
</evidence>
<gene>
    <name evidence="8" type="ORF">L9059_12915</name>
</gene>
<keyword evidence="3 6" id="KW-0812">Transmembrane</keyword>
<feature type="transmembrane region" description="Helical" evidence="6">
    <location>
        <begin position="38"/>
        <end position="58"/>
    </location>
</feature>
<dbReference type="InterPro" id="IPR050638">
    <property type="entry name" value="AA-Vitamin_Transporters"/>
</dbReference>
<evidence type="ECO:0000256" key="6">
    <source>
        <dbReference type="SAM" id="Phobius"/>
    </source>
</evidence>
<dbReference type="Proteomes" id="UP001299876">
    <property type="component" value="Unassembled WGS sequence"/>
</dbReference>
<comment type="caution">
    <text evidence="8">The sequence shown here is derived from an EMBL/GenBank/DDBJ whole genome shotgun (WGS) entry which is preliminary data.</text>
</comment>
<comment type="subcellular location">
    <subcellularLocation>
        <location evidence="1">Membrane</location>
        <topology evidence="1">Multi-pass membrane protein</topology>
    </subcellularLocation>
</comment>
<feature type="transmembrane region" description="Helical" evidence="6">
    <location>
        <begin position="212"/>
        <end position="229"/>
    </location>
</feature>
<evidence type="ECO:0000256" key="5">
    <source>
        <dbReference type="ARBA" id="ARBA00023136"/>
    </source>
</evidence>
<feature type="domain" description="EamA" evidence="7">
    <location>
        <begin position="119"/>
        <end position="253"/>
    </location>
</feature>
<feature type="transmembrane region" description="Helical" evidence="6">
    <location>
        <begin position="93"/>
        <end position="112"/>
    </location>
</feature>
<feature type="transmembrane region" description="Helical" evidence="6">
    <location>
        <begin position="6"/>
        <end position="26"/>
    </location>
</feature>
<feature type="transmembrane region" description="Helical" evidence="6">
    <location>
        <begin position="235"/>
        <end position="255"/>
    </location>
</feature>
<evidence type="ECO:0000313" key="9">
    <source>
        <dbReference type="Proteomes" id="UP001299876"/>
    </source>
</evidence>
<sequence>MSKPQDRWRFILATAAVLLPFAWAGLRELRGRDVAHQGLLGLFAIGGYIGPIAGSIQLGVAPGTASLTANLLPLTIVLLAASVPGQRTRGWQWAGLALCLTGVLVASGANVDWDAADLWAYCLPLLAVFSLAAATLFQKASPGTSMPASTALFMQVCAVIPVFAVLACLEGEVWPPTSAGFAGGVLWLVAFATLGGYGFYWVCLQRFSIQRISGALFLTPPVTIIWTWLQFGDPLTLSAITGVGLTLLGLPLLGMSPVDGLGSSKAARHSSCSL</sequence>
<evidence type="ECO:0000256" key="1">
    <source>
        <dbReference type="ARBA" id="ARBA00004141"/>
    </source>
</evidence>
<dbReference type="RefSeq" id="WP_247291364.1">
    <property type="nucleotide sequence ID" value="NZ_JAKNRW010000008.1"/>
</dbReference>
<dbReference type="EMBL" id="JAKNRW010000008">
    <property type="protein sequence ID" value="MCK1791068.1"/>
    <property type="molecule type" value="Genomic_DNA"/>
</dbReference>
<feature type="transmembrane region" description="Helical" evidence="6">
    <location>
        <begin position="149"/>
        <end position="167"/>
    </location>
</feature>
<evidence type="ECO:0000256" key="2">
    <source>
        <dbReference type="ARBA" id="ARBA00007362"/>
    </source>
</evidence>
<dbReference type="Pfam" id="PF00892">
    <property type="entry name" value="EamA"/>
    <property type="match status" value="2"/>
</dbReference>
<keyword evidence="4 6" id="KW-1133">Transmembrane helix</keyword>
<feature type="domain" description="EamA" evidence="7">
    <location>
        <begin position="8"/>
        <end position="107"/>
    </location>
</feature>
<name>A0ABT0EZ81_9PSED</name>
<reference evidence="8 9" key="1">
    <citation type="submission" date="2022-02" db="EMBL/GenBank/DDBJ databases">
        <title>Comparative genomics of the first Antarctic Pseudomonas spp. capable of biotransforming 2,4,6-Trinitrotoluene.</title>
        <authorList>
            <person name="Cabrera M.A."/>
            <person name="Marquez S.L."/>
            <person name="Perez-Donoso J.M."/>
        </authorList>
    </citation>
    <scope>NUCLEOTIDE SEQUENCE [LARGE SCALE GENOMIC DNA]</scope>
    <source>
        <strain evidence="8 9">TNT19</strain>
    </source>
</reference>
<protein>
    <submittedName>
        <fullName evidence="8">DMT family transporter</fullName>
    </submittedName>
</protein>
<dbReference type="SUPFAM" id="SSF103481">
    <property type="entry name" value="Multidrug resistance efflux transporter EmrE"/>
    <property type="match status" value="2"/>
</dbReference>
<keyword evidence="9" id="KW-1185">Reference proteome</keyword>
<feature type="transmembrane region" description="Helical" evidence="6">
    <location>
        <begin position="179"/>
        <end position="200"/>
    </location>
</feature>